<gene>
    <name evidence="1" type="ORF">CLR69_01250</name>
</gene>
<dbReference type="RefSeq" id="WP_129712054.1">
    <property type="nucleotide sequence ID" value="NZ_JBEHFA010000006.1"/>
</dbReference>
<dbReference type="Proteomes" id="UP001138460">
    <property type="component" value="Unassembled WGS sequence"/>
</dbReference>
<dbReference type="EMBL" id="NWTM01000001">
    <property type="protein sequence ID" value="RYC43707.1"/>
    <property type="molecule type" value="Genomic_DNA"/>
</dbReference>
<name>A0A9X8P4R8_9GAMM</name>
<keyword evidence="2" id="KW-1185">Reference proteome</keyword>
<accession>A0A9X8P4R8</accession>
<evidence type="ECO:0000313" key="1">
    <source>
        <dbReference type="EMBL" id="RYC43707.1"/>
    </source>
</evidence>
<reference evidence="1 2" key="1">
    <citation type="journal article" date="2018" name="Syst. Appl. Microbiol.">
        <title>Pectobacterium zantedeschiae sp. nov. a new species of a soft rot pathogen isolated from Calla lily (Zantedeschia spp.).</title>
        <authorList>
            <person name="Waleron M."/>
            <person name="Misztak A."/>
            <person name="Waleron M."/>
            <person name="Franczuk M."/>
            <person name="Jonca J."/>
            <person name="Wielgomas B."/>
            <person name="Mikicinski A."/>
            <person name="Popovic T."/>
            <person name="Waleron K."/>
        </authorList>
    </citation>
    <scope>NUCLEOTIDE SEQUENCE [LARGE SCALE GENOMIC DNA]</scope>
    <source>
        <strain evidence="1 2">9M</strain>
    </source>
</reference>
<comment type="caution">
    <text evidence="1">The sequence shown here is derived from an EMBL/GenBank/DDBJ whole genome shotgun (WGS) entry which is preliminary data.</text>
</comment>
<dbReference type="InterPro" id="IPR018738">
    <property type="entry name" value="DUF2280"/>
</dbReference>
<organism evidence="1 2">
    <name type="scientific">Pectobacterium zantedeschiae</name>
    <dbReference type="NCBI Taxonomy" id="2034769"/>
    <lineage>
        <taxon>Bacteria</taxon>
        <taxon>Pseudomonadati</taxon>
        <taxon>Pseudomonadota</taxon>
        <taxon>Gammaproteobacteria</taxon>
        <taxon>Enterobacterales</taxon>
        <taxon>Pectobacteriaceae</taxon>
        <taxon>Pectobacterium</taxon>
    </lineage>
</organism>
<dbReference type="Pfam" id="PF10045">
    <property type="entry name" value="DUF2280"/>
    <property type="match status" value="1"/>
</dbReference>
<protein>
    <submittedName>
        <fullName evidence="1">DUF2280 domain-containing protein</fullName>
    </submittedName>
</protein>
<dbReference type="AlphaFoldDB" id="A0A9X8P4R8"/>
<proteinExistence type="predicted"/>
<evidence type="ECO:0000313" key="2">
    <source>
        <dbReference type="Proteomes" id="UP001138460"/>
    </source>
</evidence>
<sequence length="45" mass="5109">MKPEVNAYIVQSLACFDHPSLIVDAVLKKDRRQAFCESQEGQNTK</sequence>